<dbReference type="CDD" id="cd00325">
    <property type="entry name" value="chitinase_GH19"/>
    <property type="match status" value="1"/>
</dbReference>
<evidence type="ECO:0000256" key="8">
    <source>
        <dbReference type="ARBA" id="ARBA00023277"/>
    </source>
</evidence>
<feature type="active site" description="Proton donor" evidence="11">
    <location>
        <position position="99"/>
    </location>
</feature>
<keyword evidence="8" id="KW-0119">Carbohydrate metabolism</keyword>
<dbReference type="GO" id="GO:0006032">
    <property type="term" value="P:chitin catabolic process"/>
    <property type="evidence" value="ECO:0007669"/>
    <property type="project" value="UniProtKB-KW"/>
</dbReference>
<feature type="signal peptide" evidence="13">
    <location>
        <begin position="1"/>
        <end position="22"/>
    </location>
</feature>
<keyword evidence="9 15" id="KW-0326">Glycosidase</keyword>
<evidence type="ECO:0000259" key="14">
    <source>
        <dbReference type="PROSITE" id="PS00774"/>
    </source>
</evidence>
<evidence type="ECO:0000256" key="6">
    <source>
        <dbReference type="ARBA" id="ARBA00023024"/>
    </source>
</evidence>
<dbReference type="Gene3D" id="1.10.530.10">
    <property type="match status" value="1"/>
</dbReference>
<dbReference type="PIRSF" id="PIRSF001060">
    <property type="entry name" value="Endochitinase"/>
    <property type="match status" value="1"/>
</dbReference>
<evidence type="ECO:0000256" key="13">
    <source>
        <dbReference type="SAM" id="SignalP"/>
    </source>
</evidence>
<keyword evidence="5" id="KW-0611">Plant defense</keyword>
<gene>
    <name evidence="15" type="primary">Cht3</name>
    <name evidence="15" type="ORF">AXF42_Ash009794</name>
</gene>
<comment type="similarity">
    <text evidence="2">Belongs to the glycosyl hydrolase 19 family. Chitinase class I subfamily.</text>
</comment>
<keyword evidence="6" id="KW-0146">Chitin degradation</keyword>
<feature type="disulfide bond" evidence="12">
    <location>
        <begin position="129"/>
        <end position="138"/>
    </location>
</feature>
<reference evidence="15 16" key="1">
    <citation type="journal article" date="2017" name="Nature">
        <title>The Apostasia genome and the evolution of orchids.</title>
        <authorList>
            <person name="Zhang G.Q."/>
            <person name="Liu K.W."/>
            <person name="Li Z."/>
            <person name="Lohaus R."/>
            <person name="Hsiao Y.Y."/>
            <person name="Niu S.C."/>
            <person name="Wang J.Y."/>
            <person name="Lin Y.C."/>
            <person name="Xu Q."/>
            <person name="Chen L.J."/>
            <person name="Yoshida K."/>
            <person name="Fujiwara S."/>
            <person name="Wang Z.W."/>
            <person name="Zhang Y.Q."/>
            <person name="Mitsuda N."/>
            <person name="Wang M."/>
            <person name="Liu G.H."/>
            <person name="Pecoraro L."/>
            <person name="Huang H.X."/>
            <person name="Xiao X.J."/>
            <person name="Lin M."/>
            <person name="Wu X.Y."/>
            <person name="Wu W.L."/>
            <person name="Chen Y.Y."/>
            <person name="Chang S.B."/>
            <person name="Sakamoto S."/>
            <person name="Ohme-Takagi M."/>
            <person name="Yagi M."/>
            <person name="Zeng S.J."/>
            <person name="Shen C.Y."/>
            <person name="Yeh C.M."/>
            <person name="Luo Y.B."/>
            <person name="Tsai W.C."/>
            <person name="Van de Peer Y."/>
            <person name="Liu Z.J."/>
        </authorList>
    </citation>
    <scope>NUCLEOTIDE SEQUENCE [LARGE SCALE GENOMIC DNA]</scope>
    <source>
        <strain evidence="16">cv. Shenzhen</strain>
        <tissue evidence="15">Stem</tissue>
    </source>
</reference>
<keyword evidence="10" id="KW-0624">Polysaccharide degradation</keyword>
<dbReference type="GO" id="GO:0016998">
    <property type="term" value="P:cell wall macromolecule catabolic process"/>
    <property type="evidence" value="ECO:0007669"/>
    <property type="project" value="InterPro"/>
</dbReference>
<proteinExistence type="inferred from homology"/>
<dbReference type="Gene3D" id="3.30.20.10">
    <property type="entry name" value="Endochitinase, domain 2"/>
    <property type="match status" value="1"/>
</dbReference>
<dbReference type="GO" id="GO:0000272">
    <property type="term" value="P:polysaccharide catabolic process"/>
    <property type="evidence" value="ECO:0007669"/>
    <property type="project" value="UniProtKB-KW"/>
</dbReference>
<evidence type="ECO:0000256" key="10">
    <source>
        <dbReference type="ARBA" id="ARBA00023326"/>
    </source>
</evidence>
<dbReference type="STRING" id="1088818.A0A2I0AX45"/>
<evidence type="ECO:0000256" key="9">
    <source>
        <dbReference type="ARBA" id="ARBA00023295"/>
    </source>
</evidence>
<sequence>MMELFSLAFFFFFFFMPRLASPQVTGNGGGGVGGVSSVISRSLFEEMLMHRGDRYCPGGFYTYDAFLAAANAFPAFGCSGDLDTRRREVAAFFAQTSHETRGGWNGAPDGKYSWGYCWIEQLSPPSIYCNANYTRFPCAPGERYHGRGPIQLTWNFNYGRAGQCLGLDLLNDPNAVKQNATVAFMTALWFWMTPQTPKPSCHDVITGRWSPSAEDQKAGRLPGFGVVTNIVNRGECGHGRDGRVASRIGFYSRYCRMMGIAAGDRLDCYHQQPFGWEYVDEDPSSFCLQPLIQKS</sequence>
<evidence type="ECO:0000256" key="3">
    <source>
        <dbReference type="ARBA" id="ARBA00012729"/>
    </source>
</evidence>
<dbReference type="InterPro" id="IPR016283">
    <property type="entry name" value="Glyco_hydro_19"/>
</dbReference>
<keyword evidence="7 12" id="KW-1015">Disulfide bond</keyword>
<evidence type="ECO:0000256" key="1">
    <source>
        <dbReference type="ARBA" id="ARBA00000822"/>
    </source>
</evidence>
<evidence type="ECO:0000256" key="7">
    <source>
        <dbReference type="ARBA" id="ARBA00023157"/>
    </source>
</evidence>
<dbReference type="InterPro" id="IPR000726">
    <property type="entry name" value="Glyco_hydro_19_cat"/>
</dbReference>
<dbReference type="GO" id="GO:0050832">
    <property type="term" value="P:defense response to fungus"/>
    <property type="evidence" value="ECO:0007669"/>
    <property type="project" value="UniProtKB-ARBA"/>
</dbReference>
<dbReference type="PANTHER" id="PTHR22595:SF79">
    <property type="entry name" value="CHITINASE 12"/>
    <property type="match status" value="1"/>
</dbReference>
<feature type="disulfide bond" evidence="12">
    <location>
        <begin position="56"/>
        <end position="117"/>
    </location>
</feature>
<feature type="domain" description="Glycoside hydrolase family 19 catalytic" evidence="14">
    <location>
        <begin position="182"/>
        <end position="192"/>
    </location>
</feature>
<feature type="chain" id="PRO_5014158372" description="chitinase" evidence="13">
    <location>
        <begin position="23"/>
        <end position="295"/>
    </location>
</feature>
<name>A0A2I0AX45_9ASPA</name>
<evidence type="ECO:0000256" key="12">
    <source>
        <dbReference type="PIRSR" id="PIRSR001060-2"/>
    </source>
</evidence>
<feature type="disulfide bond" evidence="12">
    <location>
        <begin position="236"/>
        <end position="268"/>
    </location>
</feature>
<accession>A0A2I0AX45</accession>
<evidence type="ECO:0000256" key="11">
    <source>
        <dbReference type="PIRSR" id="PIRSR001060-1"/>
    </source>
</evidence>
<dbReference type="Pfam" id="PF00182">
    <property type="entry name" value="Glyco_hydro_19"/>
    <property type="match status" value="1"/>
</dbReference>
<dbReference type="Proteomes" id="UP000236161">
    <property type="component" value="Unassembled WGS sequence"/>
</dbReference>
<dbReference type="SUPFAM" id="SSF53955">
    <property type="entry name" value="Lysozyme-like"/>
    <property type="match status" value="1"/>
</dbReference>
<evidence type="ECO:0000313" key="16">
    <source>
        <dbReference type="Proteomes" id="UP000236161"/>
    </source>
</evidence>
<comment type="catalytic activity">
    <reaction evidence="1">
        <text>Random endo-hydrolysis of N-acetyl-beta-D-glucosaminide (1-&gt;4)-beta-linkages in chitin and chitodextrins.</text>
        <dbReference type="EC" id="3.2.1.14"/>
    </reaction>
</comment>
<dbReference type="AlphaFoldDB" id="A0A2I0AX45"/>
<evidence type="ECO:0000256" key="5">
    <source>
        <dbReference type="ARBA" id="ARBA00022821"/>
    </source>
</evidence>
<evidence type="ECO:0000313" key="15">
    <source>
        <dbReference type="EMBL" id="PKA60110.1"/>
    </source>
</evidence>
<keyword evidence="13" id="KW-0732">Signal</keyword>
<dbReference type="PROSITE" id="PS00774">
    <property type="entry name" value="CHITINASE_19_2"/>
    <property type="match status" value="1"/>
</dbReference>
<evidence type="ECO:0000256" key="4">
    <source>
        <dbReference type="ARBA" id="ARBA00022801"/>
    </source>
</evidence>
<keyword evidence="4 15" id="KW-0378">Hydrolase</keyword>
<dbReference type="InterPro" id="IPR023346">
    <property type="entry name" value="Lysozyme-like_dom_sf"/>
</dbReference>
<dbReference type="PANTHER" id="PTHR22595">
    <property type="entry name" value="CHITINASE-RELATED"/>
    <property type="match status" value="1"/>
</dbReference>
<evidence type="ECO:0000256" key="2">
    <source>
        <dbReference type="ARBA" id="ARBA00009373"/>
    </source>
</evidence>
<protein>
    <recommendedName>
        <fullName evidence="3">chitinase</fullName>
        <ecNumber evidence="3">3.2.1.14</ecNumber>
    </recommendedName>
</protein>
<organism evidence="15 16">
    <name type="scientific">Apostasia shenzhenica</name>
    <dbReference type="NCBI Taxonomy" id="1088818"/>
    <lineage>
        <taxon>Eukaryota</taxon>
        <taxon>Viridiplantae</taxon>
        <taxon>Streptophyta</taxon>
        <taxon>Embryophyta</taxon>
        <taxon>Tracheophyta</taxon>
        <taxon>Spermatophyta</taxon>
        <taxon>Magnoliopsida</taxon>
        <taxon>Liliopsida</taxon>
        <taxon>Asparagales</taxon>
        <taxon>Orchidaceae</taxon>
        <taxon>Apostasioideae</taxon>
        <taxon>Apostasia</taxon>
    </lineage>
</organism>
<dbReference type="EC" id="3.2.1.14" evidence="3"/>
<dbReference type="FunFam" id="3.30.20.10:FF:000001">
    <property type="entry name" value="Endochitinase (Chitinase)"/>
    <property type="match status" value="1"/>
</dbReference>
<dbReference type="EMBL" id="KZ451942">
    <property type="protein sequence ID" value="PKA60110.1"/>
    <property type="molecule type" value="Genomic_DNA"/>
</dbReference>
<dbReference type="OrthoDB" id="5985073at2759"/>
<dbReference type="GO" id="GO:0008843">
    <property type="term" value="F:endochitinase activity"/>
    <property type="evidence" value="ECO:0007669"/>
    <property type="project" value="UniProtKB-EC"/>
</dbReference>
<keyword evidence="16" id="KW-1185">Reference proteome</keyword>